<organism evidence="2 3">
    <name type="scientific">Coleophoma crateriformis</name>
    <dbReference type="NCBI Taxonomy" id="565419"/>
    <lineage>
        <taxon>Eukaryota</taxon>
        <taxon>Fungi</taxon>
        <taxon>Dikarya</taxon>
        <taxon>Ascomycota</taxon>
        <taxon>Pezizomycotina</taxon>
        <taxon>Leotiomycetes</taxon>
        <taxon>Helotiales</taxon>
        <taxon>Dermateaceae</taxon>
        <taxon>Coleophoma</taxon>
    </lineage>
</organism>
<reference evidence="2 3" key="1">
    <citation type="journal article" date="2018" name="IMA Fungus">
        <title>IMA Genome-F 9: Draft genome sequence of Annulohypoxylon stygium, Aspergillus mulundensis, Berkeleyomyces basicola (syn. Thielaviopsis basicola), Ceratocystis smalleyi, two Cercospora beticola strains, Coleophoma cylindrospora, Fusarium fracticaudum, Phialophora cf. hyalina, and Morchella septimelata.</title>
        <authorList>
            <person name="Wingfield B.D."/>
            <person name="Bills G.F."/>
            <person name="Dong Y."/>
            <person name="Huang W."/>
            <person name="Nel W.J."/>
            <person name="Swalarsk-Parry B.S."/>
            <person name="Vaghefi N."/>
            <person name="Wilken P.M."/>
            <person name="An Z."/>
            <person name="de Beer Z.W."/>
            <person name="De Vos L."/>
            <person name="Chen L."/>
            <person name="Duong T.A."/>
            <person name="Gao Y."/>
            <person name="Hammerbacher A."/>
            <person name="Kikkert J.R."/>
            <person name="Li Y."/>
            <person name="Li H."/>
            <person name="Li K."/>
            <person name="Li Q."/>
            <person name="Liu X."/>
            <person name="Ma X."/>
            <person name="Naidoo K."/>
            <person name="Pethybridge S.J."/>
            <person name="Sun J."/>
            <person name="Steenkamp E.T."/>
            <person name="van der Nest M.A."/>
            <person name="van Wyk S."/>
            <person name="Wingfield M.J."/>
            <person name="Xiong C."/>
            <person name="Yue Q."/>
            <person name="Zhang X."/>
        </authorList>
    </citation>
    <scope>NUCLEOTIDE SEQUENCE [LARGE SCALE GENOMIC DNA]</scope>
    <source>
        <strain evidence="2 3">BP5796</strain>
    </source>
</reference>
<dbReference type="OrthoDB" id="5305418at2759"/>
<dbReference type="EMBL" id="PDLN01000017">
    <property type="protein sequence ID" value="RDW62669.1"/>
    <property type="molecule type" value="Genomic_DNA"/>
</dbReference>
<feature type="compositionally biased region" description="Low complexity" evidence="1">
    <location>
        <begin position="26"/>
        <end position="37"/>
    </location>
</feature>
<comment type="caution">
    <text evidence="2">The sequence shown here is derived from an EMBL/GenBank/DDBJ whole genome shotgun (WGS) entry which is preliminary data.</text>
</comment>
<feature type="region of interest" description="Disordered" evidence="1">
    <location>
        <begin position="131"/>
        <end position="151"/>
    </location>
</feature>
<protein>
    <submittedName>
        <fullName evidence="2">Uncharacterized protein</fullName>
    </submittedName>
</protein>
<proteinExistence type="predicted"/>
<dbReference type="Proteomes" id="UP000256328">
    <property type="component" value="Unassembled WGS sequence"/>
</dbReference>
<keyword evidence="3" id="KW-1185">Reference proteome</keyword>
<sequence>MTSLPSANPHLAIHLADRALTPLISSSSATASPSASSPDHDERSNPAQQLQSQSLSSLTATAITAYDTAARLQLGLPQRLMISTETGGPIILHSFLNPTSSSAAPPPLLACSRAERDIVQAAREGLRPLTATTVGSDSEEGPEEDGTLVNGSTACGERIAGTEAVEETNLSSAPLLIGTVIAPKTDEVADARRAAARLEKLGVEFQRVWVRELDDSKELGVAGDFA</sequence>
<dbReference type="AlphaFoldDB" id="A0A3D8QLK0"/>
<evidence type="ECO:0000313" key="2">
    <source>
        <dbReference type="EMBL" id="RDW62669.1"/>
    </source>
</evidence>
<accession>A0A3D8QLK0</accession>
<gene>
    <name evidence="2" type="ORF">BP5796_10971</name>
</gene>
<evidence type="ECO:0000313" key="3">
    <source>
        <dbReference type="Proteomes" id="UP000256328"/>
    </source>
</evidence>
<feature type="compositionally biased region" description="Acidic residues" evidence="1">
    <location>
        <begin position="137"/>
        <end position="146"/>
    </location>
</feature>
<evidence type="ECO:0000256" key="1">
    <source>
        <dbReference type="SAM" id="MobiDB-lite"/>
    </source>
</evidence>
<dbReference type="InterPro" id="IPR035186">
    <property type="entry name" value="DUF5308"/>
</dbReference>
<feature type="region of interest" description="Disordered" evidence="1">
    <location>
        <begin position="26"/>
        <end position="53"/>
    </location>
</feature>
<name>A0A3D8QLK0_9HELO</name>
<dbReference type="Pfam" id="PF17233">
    <property type="entry name" value="DUF5308"/>
    <property type="match status" value="1"/>
</dbReference>